<protein>
    <recommendedName>
        <fullName evidence="11">ATP-dependent DNA helicase</fullName>
        <ecNumber evidence="11">5.6.2.4</ecNumber>
    </recommendedName>
</protein>
<dbReference type="EMBL" id="JANXLI010000003">
    <property type="protein sequence ID" value="MCZ2491534.1"/>
    <property type="molecule type" value="Genomic_DNA"/>
</dbReference>
<dbReference type="GO" id="GO:0016787">
    <property type="term" value="F:hydrolase activity"/>
    <property type="evidence" value="ECO:0007669"/>
    <property type="project" value="UniProtKB-KW"/>
</dbReference>
<keyword evidence="3 10" id="KW-0378">Hydrolase</keyword>
<keyword evidence="6 11" id="KW-0238">DNA-binding</keyword>
<dbReference type="Pfam" id="PF21196">
    <property type="entry name" value="PcrA_UvrD_tudor"/>
    <property type="match status" value="1"/>
</dbReference>
<dbReference type="Pfam" id="PF13361">
    <property type="entry name" value="UvrD_C"/>
    <property type="match status" value="1"/>
</dbReference>
<evidence type="ECO:0000256" key="8">
    <source>
        <dbReference type="ARBA" id="ARBA00034617"/>
    </source>
</evidence>
<feature type="domain" description="UvrD-like helicase ATP-binding" evidence="12">
    <location>
        <begin position="8"/>
        <end position="287"/>
    </location>
</feature>
<comment type="catalytic activity">
    <reaction evidence="9 11">
        <text>ATP + H2O = ADP + phosphate + H(+)</text>
        <dbReference type="Rhea" id="RHEA:13065"/>
        <dbReference type="ChEBI" id="CHEBI:15377"/>
        <dbReference type="ChEBI" id="CHEBI:15378"/>
        <dbReference type="ChEBI" id="CHEBI:30616"/>
        <dbReference type="ChEBI" id="CHEBI:43474"/>
        <dbReference type="ChEBI" id="CHEBI:456216"/>
        <dbReference type="EC" id="5.6.2.4"/>
    </reaction>
</comment>
<dbReference type="Pfam" id="PF00580">
    <property type="entry name" value="UvrD-helicase"/>
    <property type="match status" value="1"/>
</dbReference>
<gene>
    <name evidence="14" type="primary">pcrA</name>
    <name evidence="14" type="ORF">N0K80_05105</name>
</gene>
<dbReference type="RefSeq" id="WP_269023994.1">
    <property type="nucleotide sequence ID" value="NZ_JANXKW010000003.1"/>
</dbReference>
<dbReference type="Gene3D" id="1.10.486.10">
    <property type="entry name" value="PCRA, domain 4"/>
    <property type="match status" value="1"/>
</dbReference>
<dbReference type="PANTHER" id="PTHR11070">
    <property type="entry name" value="UVRD / RECB / PCRA DNA HELICASE FAMILY MEMBER"/>
    <property type="match status" value="1"/>
</dbReference>
<evidence type="ECO:0000259" key="12">
    <source>
        <dbReference type="PROSITE" id="PS51198"/>
    </source>
</evidence>
<keyword evidence="15" id="KW-1185">Reference proteome</keyword>
<dbReference type="PROSITE" id="PS51198">
    <property type="entry name" value="UVRD_HELICASE_ATP_BIND"/>
    <property type="match status" value="1"/>
</dbReference>
<dbReference type="CDD" id="cd17932">
    <property type="entry name" value="DEXQc_UvrD"/>
    <property type="match status" value="1"/>
</dbReference>
<evidence type="ECO:0000256" key="6">
    <source>
        <dbReference type="ARBA" id="ARBA00023125"/>
    </source>
</evidence>
<dbReference type="Gene3D" id="3.40.50.300">
    <property type="entry name" value="P-loop containing nucleotide triphosphate hydrolases"/>
    <property type="match status" value="2"/>
</dbReference>
<evidence type="ECO:0000256" key="2">
    <source>
        <dbReference type="ARBA" id="ARBA00022741"/>
    </source>
</evidence>
<evidence type="ECO:0000256" key="1">
    <source>
        <dbReference type="ARBA" id="ARBA00009922"/>
    </source>
</evidence>
<dbReference type="InterPro" id="IPR000212">
    <property type="entry name" value="DNA_helicase_UvrD/REP"/>
</dbReference>
<comment type="catalytic activity">
    <reaction evidence="8">
        <text>Couples ATP hydrolysis with the unwinding of duplex DNA by translocating in the 3'-5' direction.</text>
        <dbReference type="EC" id="5.6.2.4"/>
    </reaction>
</comment>
<keyword evidence="4 10" id="KW-0347">Helicase</keyword>
<organism evidence="14 15">
    <name type="scientific">Dellaglioa carnosa</name>
    <dbReference type="NCBI Taxonomy" id="2995136"/>
    <lineage>
        <taxon>Bacteria</taxon>
        <taxon>Bacillati</taxon>
        <taxon>Bacillota</taxon>
        <taxon>Bacilli</taxon>
        <taxon>Lactobacillales</taxon>
        <taxon>Lactobacillaceae</taxon>
        <taxon>Dellaglioa</taxon>
    </lineage>
</organism>
<dbReference type="Gene3D" id="1.10.10.160">
    <property type="match status" value="1"/>
</dbReference>
<dbReference type="InterPro" id="IPR014016">
    <property type="entry name" value="UvrD-like_ATP-bd"/>
</dbReference>
<sequence length="742" mass="84491">MTTESLLNGMNNKQKEAVLQTEGPLLIMAGAGSGKTRVLTHRVAYLIEEKGVNPWNVLAITFTNKASKEMRERVNKLLDKGAEDVWVSTFHALCVRILRRDIDQIGYNRAFSITDTGEQTTLVKRILREQNIDPQKFTPRSFLGAISNAKNDLLTETEYAERAASMFEQMVAKVYTAYQRELRSNQAVDFDDLIMLTIRLFKEKSETLTFYQNKFQYIHVDEYQDTNEAQYTLVNMLAERFKNLCVVGDADQSIYGWRGANMDNIMNFEKDYPNAAVVKLEQNYRSTKTILDAANSVIGNNTNRSDKSLWTDNKAGEKISYYRGQSENDESHYVVEKIQEQIKENHLNYGDFAILYRTNAQSRVIEETFLKSNVPYKMVGGHKFYERLEIRDILGYIRLIANDQDSMSFDRVVNVPKRGIGASSVDKLREFSEMNNWTMLEGAENSALANISGKAGKSLQEFAVMIRGLQKMREFLNVTELTKEILKQSGYEASLKKTKTIENETRLENVEEFLSVTQQFDDRWEAEEDDSDRYVDFLADLALVSAQDDIAEEPEEVTLMTLHAAKGLEFPVVFLMGLEEGIFPLSRAMLEDDELEEERRLAYVGITRAERKLYLTNAYSRMLYGRRQSNQASRFIGEIDDSLLELDNQMAAPSSGRSSFSNQRATATTYRRPAKTIERDNGTGADSVVWRIGEKVEHKAWGTGTIVKVSGSGSDAELDIAFKEQGIKRLLTAFAPITKKVD</sequence>
<feature type="binding site" evidence="10">
    <location>
        <begin position="29"/>
        <end position="36"/>
    </location>
    <ligand>
        <name>ATP</name>
        <dbReference type="ChEBI" id="CHEBI:30616"/>
    </ligand>
</feature>
<dbReference type="InterPro" id="IPR027417">
    <property type="entry name" value="P-loop_NTPase"/>
</dbReference>
<keyword evidence="5 10" id="KW-0067">ATP-binding</keyword>
<comment type="caution">
    <text evidence="14">The sequence shown here is derived from an EMBL/GenBank/DDBJ whole genome shotgun (WGS) entry which is preliminary data.</text>
</comment>
<dbReference type="PROSITE" id="PS51217">
    <property type="entry name" value="UVRD_HELICASE_CTER"/>
    <property type="match status" value="1"/>
</dbReference>
<keyword evidence="2 10" id="KW-0547">Nucleotide-binding</keyword>
<accession>A0ABT4JMF5</accession>
<evidence type="ECO:0000256" key="7">
    <source>
        <dbReference type="ARBA" id="ARBA00023235"/>
    </source>
</evidence>
<comment type="similarity">
    <text evidence="1 11">Belongs to the helicase family. UvrD subfamily.</text>
</comment>
<dbReference type="CDD" id="cd18807">
    <property type="entry name" value="SF1_C_UvrD"/>
    <property type="match status" value="1"/>
</dbReference>
<feature type="domain" description="UvrD-like helicase C-terminal" evidence="13">
    <location>
        <begin position="288"/>
        <end position="567"/>
    </location>
</feature>
<proteinExistence type="inferred from homology"/>
<evidence type="ECO:0000256" key="9">
    <source>
        <dbReference type="ARBA" id="ARBA00048988"/>
    </source>
</evidence>
<dbReference type="PANTHER" id="PTHR11070:SF2">
    <property type="entry name" value="ATP-DEPENDENT DNA HELICASE SRS2"/>
    <property type="match status" value="1"/>
</dbReference>
<dbReference type="InterPro" id="IPR014017">
    <property type="entry name" value="DNA_helicase_UvrD-like_C"/>
</dbReference>
<evidence type="ECO:0000313" key="15">
    <source>
        <dbReference type="Proteomes" id="UP001081467"/>
    </source>
</evidence>
<dbReference type="Proteomes" id="UP001081467">
    <property type="component" value="Unassembled WGS sequence"/>
</dbReference>
<evidence type="ECO:0000256" key="3">
    <source>
        <dbReference type="ARBA" id="ARBA00022801"/>
    </source>
</evidence>
<dbReference type="GO" id="GO:0003678">
    <property type="term" value="F:DNA helicase activity"/>
    <property type="evidence" value="ECO:0007669"/>
    <property type="project" value="UniProtKB-EC"/>
</dbReference>
<evidence type="ECO:0000259" key="13">
    <source>
        <dbReference type="PROSITE" id="PS51217"/>
    </source>
</evidence>
<evidence type="ECO:0000256" key="5">
    <source>
        <dbReference type="ARBA" id="ARBA00022840"/>
    </source>
</evidence>
<dbReference type="InterPro" id="IPR013986">
    <property type="entry name" value="DExx_box_DNA_helicase_dom_sf"/>
</dbReference>
<keyword evidence="7" id="KW-0413">Isomerase</keyword>
<evidence type="ECO:0000313" key="14">
    <source>
        <dbReference type="EMBL" id="MCZ2491534.1"/>
    </source>
</evidence>
<dbReference type="SUPFAM" id="SSF52540">
    <property type="entry name" value="P-loop containing nucleoside triphosphate hydrolases"/>
    <property type="match status" value="1"/>
</dbReference>
<reference evidence="14" key="1">
    <citation type="submission" date="2022-09" db="EMBL/GenBank/DDBJ databases">
        <title>Diversity of Dellaglioa algida.</title>
        <authorList>
            <person name="Matthias E."/>
            <person name="Werum V."/>
        </authorList>
    </citation>
    <scope>NUCLEOTIDE SEQUENCE</scope>
    <source>
        <strain evidence="14">TMW 2.2523</strain>
    </source>
</reference>
<evidence type="ECO:0000256" key="4">
    <source>
        <dbReference type="ARBA" id="ARBA00022806"/>
    </source>
</evidence>
<evidence type="ECO:0000256" key="10">
    <source>
        <dbReference type="PROSITE-ProRule" id="PRU00560"/>
    </source>
</evidence>
<dbReference type="InterPro" id="IPR005751">
    <property type="entry name" value="ATP-dep_DNA_helicase_PcrA"/>
</dbReference>
<dbReference type="EC" id="5.6.2.4" evidence="11"/>
<evidence type="ECO:0000256" key="11">
    <source>
        <dbReference type="RuleBase" id="RU364053"/>
    </source>
</evidence>
<name>A0ABT4JMF5_9LACO</name>
<dbReference type="NCBIfam" id="TIGR01073">
    <property type="entry name" value="pcrA"/>
    <property type="match status" value="1"/>
</dbReference>